<name>A0A6N7QLK0_9GAMM</name>
<keyword evidence="1" id="KW-1133">Transmembrane helix</keyword>
<dbReference type="PANTHER" id="PTHR21530:SF7">
    <property type="entry name" value="TRAB DOMAIN-CONTAINING PROTEIN"/>
    <property type="match status" value="1"/>
</dbReference>
<proteinExistence type="predicted"/>
<accession>A0A6N7QLK0</accession>
<dbReference type="NCBIfam" id="TIGR00261">
    <property type="entry name" value="traB"/>
    <property type="match status" value="1"/>
</dbReference>
<dbReference type="PANTHER" id="PTHR21530">
    <property type="entry name" value="PHEROMONE SHUTDOWN PROTEIN"/>
    <property type="match status" value="1"/>
</dbReference>
<dbReference type="AlphaFoldDB" id="A0A6N7QLK0"/>
<sequence>MRIEDNHLIRRVTIGETEITLLGTAHVSHESVADVEHEILEGNHDAIAVELCPSRHRSLTDPASLEQLDLFQAVRSGKAGMVMASLALGAYQQRLADQFDIKPGAELEAAAAGARRSGKPLWLVDRDIGTTLKRVYRSIPWWQRPTIVTGLFLGLISRQDIEDDEIERLKQGDMLEATFRDFAAQSPALHEPLIAERDRYMAARLLEELKQAAERPKRVLVVMGAGHLNGVEQALSESADISARQARETRQQLETLPPPARWPKFLPWILVAVILTGFAIGFSRGTDLGLRLIVEWVVINGSLCALGSALARAHPVTIVGSFFAAPLTSLNPTIGAGLVSSLIELAMRRPRVADFRELRDAVKHWRGWWHNRVSRTLLVFLFAATGSMAGTYIAGFRILDALI</sequence>
<dbReference type="Proteomes" id="UP000433788">
    <property type="component" value="Unassembled WGS sequence"/>
</dbReference>
<evidence type="ECO:0000256" key="1">
    <source>
        <dbReference type="SAM" id="Phobius"/>
    </source>
</evidence>
<keyword evidence="3" id="KW-1185">Reference proteome</keyword>
<organism evidence="2 3">
    <name type="scientific">Spiribacter salilacus</name>
    <dbReference type="NCBI Taxonomy" id="2664894"/>
    <lineage>
        <taxon>Bacteria</taxon>
        <taxon>Pseudomonadati</taxon>
        <taxon>Pseudomonadota</taxon>
        <taxon>Gammaproteobacteria</taxon>
        <taxon>Chromatiales</taxon>
        <taxon>Ectothiorhodospiraceae</taxon>
        <taxon>Spiribacter</taxon>
    </lineage>
</organism>
<dbReference type="InterPro" id="IPR005230">
    <property type="entry name" value="TraB_bac"/>
</dbReference>
<comment type="caution">
    <text evidence="2">The sequence shown here is derived from an EMBL/GenBank/DDBJ whole genome shotgun (WGS) entry which is preliminary data.</text>
</comment>
<dbReference type="InterPro" id="IPR002816">
    <property type="entry name" value="TraB/PrgY/GumN_fam"/>
</dbReference>
<feature type="transmembrane region" description="Helical" evidence="1">
    <location>
        <begin position="376"/>
        <end position="399"/>
    </location>
</feature>
<evidence type="ECO:0000313" key="3">
    <source>
        <dbReference type="Proteomes" id="UP000433788"/>
    </source>
</evidence>
<dbReference type="CDD" id="cd14726">
    <property type="entry name" value="TraB_PrgY-like"/>
    <property type="match status" value="1"/>
</dbReference>
<protein>
    <submittedName>
        <fullName evidence="2">TraB family protein</fullName>
    </submittedName>
</protein>
<dbReference type="InterPro" id="IPR046345">
    <property type="entry name" value="TraB_PrgY-like"/>
</dbReference>
<feature type="transmembrane region" description="Helical" evidence="1">
    <location>
        <begin position="265"/>
        <end position="283"/>
    </location>
</feature>
<dbReference type="Pfam" id="PF01963">
    <property type="entry name" value="TraB_PrgY_gumN"/>
    <property type="match status" value="1"/>
</dbReference>
<dbReference type="EMBL" id="WJPP01000001">
    <property type="protein sequence ID" value="MRH77301.1"/>
    <property type="molecule type" value="Genomic_DNA"/>
</dbReference>
<dbReference type="RefSeq" id="WP_153718363.1">
    <property type="nucleotide sequence ID" value="NZ_WJPP01000001.1"/>
</dbReference>
<keyword evidence="1" id="KW-0472">Membrane</keyword>
<feature type="transmembrane region" description="Helical" evidence="1">
    <location>
        <begin position="290"/>
        <end position="311"/>
    </location>
</feature>
<evidence type="ECO:0000313" key="2">
    <source>
        <dbReference type="EMBL" id="MRH77301.1"/>
    </source>
</evidence>
<keyword evidence="1" id="KW-0812">Transmembrane</keyword>
<gene>
    <name evidence="2" type="ORF">GH984_01050</name>
</gene>
<reference evidence="2 3" key="1">
    <citation type="submission" date="2019-11" db="EMBL/GenBank/DDBJ databases">
        <authorList>
            <person name="Zhang X.Y."/>
        </authorList>
    </citation>
    <scope>NUCLEOTIDE SEQUENCE [LARGE SCALE GENOMIC DNA]</scope>
    <source>
        <strain evidence="2 3">C176</strain>
    </source>
</reference>
<feature type="transmembrane region" description="Helical" evidence="1">
    <location>
        <begin position="323"/>
        <end position="346"/>
    </location>
</feature>